<keyword evidence="1" id="KW-0732">Signal</keyword>
<dbReference type="Pfam" id="PF20516">
    <property type="entry name" value="PDDEXK_12"/>
    <property type="match status" value="1"/>
</dbReference>
<sequence>MDALVLLRWFWVCSVPSALPNVVYIATSPLPLPFCATSSFAILISNILTESNTPTEIMDPHQIEHWIADILFDTNTEECGQKRPLEDLELSPKPDFKRPRTDLASEWTFPYPDVLESFTPSASDVLIMQPDQPCATPTATSREEIPLGQLKKPIFFKQPIFSALPDDVGSLWQRLNSFATFRHEIFPASVKAKVRSVGPFVPEACFQPPSQESTTVSWEKLERLVRAARSCMEDSCHKSVWNFEVHYPLLEAITRSHADATVEVLTTTTINNLFLPIAQSSTSDVSRATAKLIDFGVALRPDDDLEARLEAFLQGVPFGERSINATRSIRLRHRLITIPIETKAAAARTAVANAHYQLAIWTAAWHNRIARLDKSLHMPTLPAICVVGHEWDLYLAEDKGDHIIVHGPLRIGSTIDILNMYSLLRCLQSLVDWATTRHRGWVCNLMDLCERRREEFAASLSLV</sequence>
<dbReference type="InterPro" id="IPR046797">
    <property type="entry name" value="PDDEXK_12"/>
</dbReference>
<protein>
    <recommendedName>
        <fullName evidence="2">PD-(D/E)XK nuclease-like domain-containing protein</fullName>
    </recommendedName>
</protein>
<evidence type="ECO:0000313" key="4">
    <source>
        <dbReference type="Proteomes" id="UP001232148"/>
    </source>
</evidence>
<accession>A0AAD9M784</accession>
<name>A0AAD9M784_9PEZI</name>
<reference evidence="3" key="1">
    <citation type="submission" date="2021-06" db="EMBL/GenBank/DDBJ databases">
        <title>Comparative genomics, transcriptomics and evolutionary studies reveal genomic signatures of adaptation to plant cell wall in hemibiotrophic fungi.</title>
        <authorList>
            <consortium name="DOE Joint Genome Institute"/>
            <person name="Baroncelli R."/>
            <person name="Diaz J.F."/>
            <person name="Benocci T."/>
            <person name="Peng M."/>
            <person name="Battaglia E."/>
            <person name="Haridas S."/>
            <person name="Andreopoulos W."/>
            <person name="Labutti K."/>
            <person name="Pangilinan J."/>
            <person name="Floch G.L."/>
            <person name="Makela M.R."/>
            <person name="Henrissat B."/>
            <person name="Grigoriev I.V."/>
            <person name="Crouch J.A."/>
            <person name="De Vries R.P."/>
            <person name="Sukno S.A."/>
            <person name="Thon M.R."/>
        </authorList>
    </citation>
    <scope>NUCLEOTIDE SEQUENCE</scope>
    <source>
        <strain evidence="3">MAFF235873</strain>
    </source>
</reference>
<dbReference type="EMBL" id="MU842843">
    <property type="protein sequence ID" value="KAK2031213.1"/>
    <property type="molecule type" value="Genomic_DNA"/>
</dbReference>
<evidence type="ECO:0000256" key="1">
    <source>
        <dbReference type="SAM" id="SignalP"/>
    </source>
</evidence>
<dbReference type="AlphaFoldDB" id="A0AAD9M784"/>
<proteinExistence type="predicted"/>
<organism evidence="3 4">
    <name type="scientific">Colletotrichum zoysiae</name>
    <dbReference type="NCBI Taxonomy" id="1216348"/>
    <lineage>
        <taxon>Eukaryota</taxon>
        <taxon>Fungi</taxon>
        <taxon>Dikarya</taxon>
        <taxon>Ascomycota</taxon>
        <taxon>Pezizomycotina</taxon>
        <taxon>Sordariomycetes</taxon>
        <taxon>Hypocreomycetidae</taxon>
        <taxon>Glomerellales</taxon>
        <taxon>Glomerellaceae</taxon>
        <taxon>Colletotrichum</taxon>
        <taxon>Colletotrichum graminicola species complex</taxon>
    </lineage>
</organism>
<gene>
    <name evidence="3" type="ORF">LX32DRAFT_289345</name>
</gene>
<comment type="caution">
    <text evidence="3">The sequence shown here is derived from an EMBL/GenBank/DDBJ whole genome shotgun (WGS) entry which is preliminary data.</text>
</comment>
<evidence type="ECO:0000313" key="3">
    <source>
        <dbReference type="EMBL" id="KAK2031213.1"/>
    </source>
</evidence>
<keyword evidence="4" id="KW-1185">Reference proteome</keyword>
<feature type="chain" id="PRO_5042282473" description="PD-(D/E)XK nuclease-like domain-containing protein" evidence="1">
    <location>
        <begin position="21"/>
        <end position="463"/>
    </location>
</feature>
<feature type="signal peptide" evidence="1">
    <location>
        <begin position="1"/>
        <end position="20"/>
    </location>
</feature>
<evidence type="ECO:0000259" key="2">
    <source>
        <dbReference type="Pfam" id="PF20516"/>
    </source>
</evidence>
<feature type="domain" description="PD-(D/E)XK nuclease-like" evidence="2">
    <location>
        <begin position="208"/>
        <end position="439"/>
    </location>
</feature>
<dbReference type="Proteomes" id="UP001232148">
    <property type="component" value="Unassembled WGS sequence"/>
</dbReference>